<keyword evidence="10" id="KW-0278">Fertilization</keyword>
<dbReference type="GO" id="GO:0007338">
    <property type="term" value="P:single fertilization"/>
    <property type="evidence" value="ECO:0007669"/>
    <property type="project" value="UniProtKB-KW"/>
</dbReference>
<keyword evidence="15" id="KW-1185">Reference proteome</keyword>
<feature type="compositionally biased region" description="Basic and acidic residues" evidence="11">
    <location>
        <begin position="348"/>
        <end position="386"/>
    </location>
</feature>
<name>A0A482X969_LAOST</name>
<dbReference type="PANTHER" id="PTHR31764:SF0">
    <property type="entry name" value="GENERATIVE CELL SPECIFIC-1_HAP2 DOMAIN-CONTAINING PROTEIN"/>
    <property type="match status" value="1"/>
</dbReference>
<comment type="similarity">
    <text evidence="2">Belongs to the HAP2/GCS1 family.</text>
</comment>
<evidence type="ECO:0000256" key="9">
    <source>
        <dbReference type="ARBA" id="ARBA00023157"/>
    </source>
</evidence>
<gene>
    <name evidence="14" type="ORF">LSTR_LSTR003911</name>
</gene>
<sequence>MRFSGFDKDELLMHSETVTEEEFVVVDHVYDPDLHKRSRLLNPLVFKIKQDAVLQLYGMRYLQSVNAMAREEVLNKGQNNFTGCDTASSQPTCGMVYHNNRVVPFSEGFCCSCDSYVNLQRQPGQSIVRQQQMFSDRKDSHFADVKNSDKYYHEQSKRDIDQRRVDSQPKHEESIESRYNSLKHSSNLDVLRSKYMASDFDFAKNGFYTPQIVRKNSLSDNFNKFSTNPDEEPWEHRGRLYDVGDKWNRVLWNNEKFQQIPNSGEEDSEKKKRSVDEEGNGKEMVGEEREKKKERDVNEPEQRMDSGGKGMIDKNDRIEKRREGESKAELRSDGKGIVGESNGLEEMGDLKGEIKEELSGKGIIHEDSKNKERIAEERDDLGGVDKEMNDMKEYQGVSSRFEVSLTDSAEGIVDENGGMQERREVEGDHERRLDVNSEEKGKFDEGGLAKERRSVEGESKTIRLNSDGKEILDEDGVMEERENVESEPETKFNSGDEDSEMKEPRDVEDFEISNAVENIIFGENCKNKKERSVHDELDSLIRNSMRVTDEKPFLLKPKDWRTSLKALKLRVKGLKPNSPQTQNAYQPAHRYVKVLEENAPVLENAKGFQMSDFKPRWNPSSKISYKKPTPWEIIPKKCAADKRTKSILRVLTKLNEDKCHPDPFSEEDSKVFDSLMRNIEKKLVRNSRNNVNETETTNTNHTESLYDNSTTIMNKNKCEEAWSELQTLLLEQAIDEKLSLHDADKKQTTNESNIIFNKEDKKIIDRLKRQITRWVDDNYEIDLSNVYNNSSFNNGDNVLLPLNDGGYLYFVNESPNARYSYDTNELPSRYSYGNNDENGVAVRRNPQNFVFDNSRKFSGLGDVDYMTENEGNVSSLNEFGKRNRNALGPLSGAEKMEPVLNYEVGKNFENEQSEIYDGNKYLKNSVDENIVLNYPELPLKEKIGGGKYYTGLNDDHHIVMNNIEKEASRSNEFHLNPPLHFHSDNGPVFIDVTKYGPLLDTRPLKLPQSASNSHPLLSNDLNLMTPQDFDNIRSDAQSQFSIKNNISGTYHFENSLQDNRIFSAPRSELGEENHDKEMNENAKNIDEYYAKQAENERGDDWNLKGRDIGLQPHTMIDRRNSFPLGNNSNLKENSFFIDNNSNSNLNKLDDLSNANFGNDVNQNARNYADFSNRLEFDGLGVNTASNLYNIEDDNTYKLPNNAMTFDDMPIPNNYSSYVSKNNSLSHKSYHIYKQEMESPYVINTSQVKLKPNFQVLKSGEIGVVTDKRSHYLEVATEFGNPSILNTTDVQYLMQKAMNSGGENSSLSVHIKNAMKNGVENATPPFLQEDFMSNGSKPGPILISGNVYGQKGKLIFIPDDPEEQVTTKKQLDYQRNYLGNYDPKLYTPRSELNMSSNLETCNIGKPGYGLANLGRNNVVNSKLFPSFLKNWSVNPDRNHLETNLLKDDKSRSVFNPHNAQMNLVQRNDYSSNSNSNLKVDDLNGPLKNDGRFDGNFDSPAKIQKNTLNTYDELKGNESPNIFPKNSMDKYGFKDGLIGEEKIEKRDNEKMECSRLKKNTKKVRRQVSSNGNQIRGGQNCIDRYVPSGANPITYHESAHCLRFSDLWYSVYTLKKPNLDHSLHLQLYEKANFPQYTHWEELTRGITTDIGTGNRHIEDGMSTLSFTYIPLTDLMRGDFCLDEHRAVLLVPESLPPELAAFNPQLTGSPNEYLLVQSDDISMEGDECNKVGTSFEGFATQPDRCAQPRGTCLQNQPIDMWTHDIMARDEGRPGKFFLENYAVVAEQPLLMNHSSQEQSLALEYYRQFSTIIEIEVKSDLNAIVRTGESGQLSEVYVDSTCHSNTKLTVLVTNVGLASSAYYPKLANCPVELPEVWTHNAGPLVTIAPQHRHIFQMTMYGELPVDRFHCSVELLNERKELVATRRVRIQKHDRCICVWHCLCACTASTEGLSCAVMSLSHYHAAGFQGSLPVVNPHPETQTGRLLKILIPLQILIGFSLLIGLIKAIFGLCCDIVGAYGLWAVCKNKSKNLDTYLEDELRDSAVEHDSQMFAIHPVSQTRNIKLFDKLTEFFINIFFVFLLLWELILFVVCCGCMSDEDDSGCNDDDDESEDTSESDLESNELEDETVDGNSVTVNSVIEERRRCEEDLKGYNVEVSNQCLIFVGKPEDKLNKNQK</sequence>
<dbReference type="InterPro" id="IPR040326">
    <property type="entry name" value="HAP2/GCS1"/>
</dbReference>
<dbReference type="GO" id="GO:0008289">
    <property type="term" value="F:lipid binding"/>
    <property type="evidence" value="ECO:0007669"/>
    <property type="project" value="UniProtKB-KW"/>
</dbReference>
<evidence type="ECO:0000256" key="5">
    <source>
        <dbReference type="ARBA" id="ARBA00022729"/>
    </source>
</evidence>
<evidence type="ECO:0000259" key="13">
    <source>
        <dbReference type="Pfam" id="PF10699"/>
    </source>
</evidence>
<dbReference type="Pfam" id="PF10699">
    <property type="entry name" value="HAP2-GCS1"/>
    <property type="match status" value="2"/>
</dbReference>
<organism evidence="14 15">
    <name type="scientific">Laodelphax striatellus</name>
    <name type="common">Small brown planthopper</name>
    <name type="synonym">Delphax striatella</name>
    <dbReference type="NCBI Taxonomy" id="195883"/>
    <lineage>
        <taxon>Eukaryota</taxon>
        <taxon>Metazoa</taxon>
        <taxon>Ecdysozoa</taxon>
        <taxon>Arthropoda</taxon>
        <taxon>Hexapoda</taxon>
        <taxon>Insecta</taxon>
        <taxon>Pterygota</taxon>
        <taxon>Neoptera</taxon>
        <taxon>Paraneoptera</taxon>
        <taxon>Hemiptera</taxon>
        <taxon>Auchenorrhyncha</taxon>
        <taxon>Fulgoroidea</taxon>
        <taxon>Delphacidae</taxon>
        <taxon>Criomorphinae</taxon>
        <taxon>Laodelphax</taxon>
    </lineage>
</organism>
<feature type="compositionally biased region" description="Basic and acidic residues" evidence="11">
    <location>
        <begin position="153"/>
        <end position="176"/>
    </location>
</feature>
<dbReference type="Proteomes" id="UP000291343">
    <property type="component" value="Unassembled WGS sequence"/>
</dbReference>
<protein>
    <recommendedName>
        <fullName evidence="13">Generative cell specific-1/HAP2 domain-containing protein</fullName>
    </recommendedName>
</protein>
<comment type="caution">
    <text evidence="14">The sequence shown here is derived from an EMBL/GenBank/DDBJ whole genome shotgun (WGS) entry which is preliminary data.</text>
</comment>
<feature type="domain" description="Generative cell specific-1/HAP2" evidence="13">
    <location>
        <begin position="16"/>
        <end position="124"/>
    </location>
</feature>
<feature type="region of interest" description="Disordered" evidence="11">
    <location>
        <begin position="258"/>
        <end position="386"/>
    </location>
</feature>
<dbReference type="PANTHER" id="PTHR31764">
    <property type="entry name" value="PROTEIN HAPLESS 2"/>
    <property type="match status" value="1"/>
</dbReference>
<evidence type="ECO:0000256" key="1">
    <source>
        <dbReference type="ARBA" id="ARBA00004251"/>
    </source>
</evidence>
<feature type="region of interest" description="Disordered" evidence="11">
    <location>
        <begin position="153"/>
        <end position="178"/>
    </location>
</feature>
<proteinExistence type="inferred from homology"/>
<keyword evidence="8 12" id="KW-0472">Membrane</keyword>
<dbReference type="InParanoid" id="A0A482X969"/>
<feature type="compositionally biased region" description="Basic and acidic residues" evidence="11">
    <location>
        <begin position="420"/>
        <end position="471"/>
    </location>
</feature>
<reference evidence="14 15" key="1">
    <citation type="journal article" date="2017" name="Gigascience">
        <title>Genome sequence of the small brown planthopper, Laodelphax striatellus.</title>
        <authorList>
            <person name="Zhu J."/>
            <person name="Jiang F."/>
            <person name="Wang X."/>
            <person name="Yang P."/>
            <person name="Bao Y."/>
            <person name="Zhao W."/>
            <person name="Wang W."/>
            <person name="Lu H."/>
            <person name="Wang Q."/>
            <person name="Cui N."/>
            <person name="Li J."/>
            <person name="Chen X."/>
            <person name="Luo L."/>
            <person name="Yu J."/>
            <person name="Kang L."/>
            <person name="Cui F."/>
        </authorList>
    </citation>
    <scope>NUCLEOTIDE SEQUENCE [LARGE SCALE GENOMIC DNA]</scope>
    <source>
        <strain evidence="14">Lst14</strain>
    </source>
</reference>
<evidence type="ECO:0000256" key="7">
    <source>
        <dbReference type="ARBA" id="ARBA00023121"/>
    </source>
</evidence>
<evidence type="ECO:0000313" key="14">
    <source>
        <dbReference type="EMBL" id="RZF42293.1"/>
    </source>
</evidence>
<feature type="compositionally biased region" description="Basic and acidic residues" evidence="11">
    <location>
        <begin position="478"/>
        <end position="490"/>
    </location>
</feature>
<evidence type="ECO:0000256" key="3">
    <source>
        <dbReference type="ARBA" id="ARBA00022475"/>
    </source>
</evidence>
<evidence type="ECO:0000256" key="4">
    <source>
        <dbReference type="ARBA" id="ARBA00022692"/>
    </source>
</evidence>
<dbReference type="InterPro" id="IPR018928">
    <property type="entry name" value="HAP2/GCS1_dom"/>
</dbReference>
<feature type="compositionally biased region" description="Acidic residues" evidence="11">
    <location>
        <begin position="2099"/>
        <end position="2124"/>
    </location>
</feature>
<dbReference type="STRING" id="195883.A0A482X969"/>
<evidence type="ECO:0000256" key="11">
    <source>
        <dbReference type="SAM" id="MobiDB-lite"/>
    </source>
</evidence>
<feature type="compositionally biased region" description="Basic and acidic residues" evidence="11">
    <location>
        <begin position="268"/>
        <end position="334"/>
    </location>
</feature>
<keyword evidence="5" id="KW-0732">Signal</keyword>
<evidence type="ECO:0000256" key="2">
    <source>
        <dbReference type="ARBA" id="ARBA00010929"/>
    </source>
</evidence>
<comment type="subcellular location">
    <subcellularLocation>
        <location evidence="1">Cell membrane</location>
        <topology evidence="1">Single-pass type I membrane protein</topology>
    </subcellularLocation>
</comment>
<keyword evidence="4 12" id="KW-0812">Transmembrane</keyword>
<feature type="domain" description="Generative cell specific-1/HAP2" evidence="13">
    <location>
        <begin position="1563"/>
        <end position="1928"/>
    </location>
</feature>
<feature type="region of interest" description="Disordered" evidence="11">
    <location>
        <begin position="408"/>
        <end position="505"/>
    </location>
</feature>
<feature type="region of interest" description="Disordered" evidence="11">
    <location>
        <begin position="2099"/>
        <end position="2131"/>
    </location>
</feature>
<keyword evidence="3" id="KW-1003">Cell membrane</keyword>
<feature type="transmembrane region" description="Helical" evidence="12">
    <location>
        <begin position="2067"/>
        <end position="2086"/>
    </location>
</feature>
<keyword evidence="7" id="KW-0446">Lipid-binding</keyword>
<evidence type="ECO:0000256" key="6">
    <source>
        <dbReference type="ARBA" id="ARBA00022989"/>
    </source>
</evidence>
<evidence type="ECO:0000256" key="10">
    <source>
        <dbReference type="ARBA" id="ARBA00023279"/>
    </source>
</evidence>
<dbReference type="OrthoDB" id="6630188at2759"/>
<evidence type="ECO:0000256" key="8">
    <source>
        <dbReference type="ARBA" id="ARBA00023136"/>
    </source>
</evidence>
<dbReference type="EMBL" id="QKKF02015239">
    <property type="protein sequence ID" value="RZF42293.1"/>
    <property type="molecule type" value="Genomic_DNA"/>
</dbReference>
<dbReference type="GO" id="GO:0005886">
    <property type="term" value="C:plasma membrane"/>
    <property type="evidence" value="ECO:0007669"/>
    <property type="project" value="UniProtKB-SubCell"/>
</dbReference>
<keyword evidence="6 12" id="KW-1133">Transmembrane helix</keyword>
<keyword evidence="9" id="KW-1015">Disulfide bond</keyword>
<feature type="transmembrane region" description="Helical" evidence="12">
    <location>
        <begin position="1989"/>
        <end position="2017"/>
    </location>
</feature>
<evidence type="ECO:0000256" key="12">
    <source>
        <dbReference type="SAM" id="Phobius"/>
    </source>
</evidence>
<accession>A0A482X969</accession>
<evidence type="ECO:0000313" key="15">
    <source>
        <dbReference type="Proteomes" id="UP000291343"/>
    </source>
</evidence>